<protein>
    <recommendedName>
        <fullName evidence="2">Uncharacterized protein TP-0789 domain-containing protein</fullName>
    </recommendedName>
</protein>
<evidence type="ECO:0000256" key="1">
    <source>
        <dbReference type="SAM" id="SignalP"/>
    </source>
</evidence>
<dbReference type="Gene3D" id="2.50.20.10">
    <property type="entry name" value="Lipoprotein localisation LolA/LolB/LppX"/>
    <property type="match status" value="1"/>
</dbReference>
<accession>A0A1W2G8V6</accession>
<sequence>MIKSIQTLSLICLFSLSIQAQTPKEIIQKSLDQVNGKSSQGEMEMTIVRPRYTRTMTMKSWSLSNEYFMIYITGPARDKGQVFLKRQTDMWNWIPNISRMIKLPPSMMGQNWMGSDFTNDDLVKMNSLAEDYTHQLINQEKVDGIDCYQIELIPKPNSSVIWGKINLWVSKDGYYQMKGEYFDEDFDLVNTMEASEITQFDDRKLPAKMIMTPINKPGNQTIMINKNLKFSTDLQEDFFSQQNMKRVR</sequence>
<dbReference type="CDD" id="cd16329">
    <property type="entry name" value="LolA_like"/>
    <property type="match status" value="1"/>
</dbReference>
<dbReference type="STRING" id="692418.SAMN04488029_1394"/>
<dbReference type="Pfam" id="PF17131">
    <property type="entry name" value="LolA_like"/>
    <property type="match status" value="1"/>
</dbReference>
<dbReference type="OrthoDB" id="9803781at2"/>
<dbReference type="Proteomes" id="UP000192472">
    <property type="component" value="Unassembled WGS sequence"/>
</dbReference>
<evidence type="ECO:0000313" key="3">
    <source>
        <dbReference type="EMBL" id="SMD33031.1"/>
    </source>
</evidence>
<dbReference type="EMBL" id="FWYF01000001">
    <property type="protein sequence ID" value="SMD33031.1"/>
    <property type="molecule type" value="Genomic_DNA"/>
</dbReference>
<reference evidence="3 4" key="1">
    <citation type="submission" date="2017-04" db="EMBL/GenBank/DDBJ databases">
        <authorList>
            <person name="Afonso C.L."/>
            <person name="Miller P.J."/>
            <person name="Scott M.A."/>
            <person name="Spackman E."/>
            <person name="Goraichik I."/>
            <person name="Dimitrov K.M."/>
            <person name="Suarez D.L."/>
            <person name="Swayne D.E."/>
        </authorList>
    </citation>
    <scope>NUCLEOTIDE SEQUENCE [LARGE SCALE GENOMIC DNA]</scope>
    <source>
        <strain evidence="3 4">DSM 26133</strain>
    </source>
</reference>
<keyword evidence="4" id="KW-1185">Reference proteome</keyword>
<proteinExistence type="predicted"/>
<feature type="domain" description="Uncharacterized protein TP-0789" evidence="2">
    <location>
        <begin position="65"/>
        <end position="246"/>
    </location>
</feature>
<feature type="chain" id="PRO_5012800208" description="Uncharacterized protein TP-0789 domain-containing protein" evidence="1">
    <location>
        <begin position="21"/>
        <end position="248"/>
    </location>
</feature>
<name>A0A1W2G8V6_REIFA</name>
<dbReference type="AlphaFoldDB" id="A0A1W2G8V6"/>
<evidence type="ECO:0000259" key="2">
    <source>
        <dbReference type="Pfam" id="PF17131"/>
    </source>
</evidence>
<feature type="signal peptide" evidence="1">
    <location>
        <begin position="1"/>
        <end position="20"/>
    </location>
</feature>
<evidence type="ECO:0000313" key="4">
    <source>
        <dbReference type="Proteomes" id="UP000192472"/>
    </source>
</evidence>
<dbReference type="InterPro" id="IPR033399">
    <property type="entry name" value="TP_0789-like"/>
</dbReference>
<organism evidence="3 4">
    <name type="scientific">Reichenbachiella faecimaris</name>
    <dbReference type="NCBI Taxonomy" id="692418"/>
    <lineage>
        <taxon>Bacteria</taxon>
        <taxon>Pseudomonadati</taxon>
        <taxon>Bacteroidota</taxon>
        <taxon>Cytophagia</taxon>
        <taxon>Cytophagales</taxon>
        <taxon>Reichenbachiellaceae</taxon>
        <taxon>Reichenbachiella</taxon>
    </lineage>
</organism>
<gene>
    <name evidence="3" type="ORF">SAMN04488029_1394</name>
</gene>
<dbReference type="RefSeq" id="WP_084371663.1">
    <property type="nucleotide sequence ID" value="NZ_FWYF01000001.1"/>
</dbReference>
<keyword evidence="1" id="KW-0732">Signal</keyword>